<keyword evidence="3" id="KW-1185">Reference proteome</keyword>
<proteinExistence type="predicted"/>
<protein>
    <submittedName>
        <fullName evidence="2">Uncharacterized protein</fullName>
    </submittedName>
</protein>
<feature type="compositionally biased region" description="Basic and acidic residues" evidence="1">
    <location>
        <begin position="1"/>
        <end position="16"/>
    </location>
</feature>
<dbReference type="Proteomes" id="UP000636800">
    <property type="component" value="Chromosome 1"/>
</dbReference>
<feature type="region of interest" description="Disordered" evidence="1">
    <location>
        <begin position="1"/>
        <end position="35"/>
    </location>
</feature>
<reference evidence="2 3" key="1">
    <citation type="journal article" date="2020" name="Nat. Food">
        <title>A phased Vanilla planifolia genome enables genetic improvement of flavour and production.</title>
        <authorList>
            <person name="Hasing T."/>
            <person name="Tang H."/>
            <person name="Brym M."/>
            <person name="Khazi F."/>
            <person name="Huang T."/>
            <person name="Chambers A.H."/>
        </authorList>
    </citation>
    <scope>NUCLEOTIDE SEQUENCE [LARGE SCALE GENOMIC DNA]</scope>
    <source>
        <tissue evidence="2">Leaf</tissue>
    </source>
</reference>
<organism evidence="2 3">
    <name type="scientific">Vanilla planifolia</name>
    <name type="common">Vanilla</name>
    <dbReference type="NCBI Taxonomy" id="51239"/>
    <lineage>
        <taxon>Eukaryota</taxon>
        <taxon>Viridiplantae</taxon>
        <taxon>Streptophyta</taxon>
        <taxon>Embryophyta</taxon>
        <taxon>Tracheophyta</taxon>
        <taxon>Spermatophyta</taxon>
        <taxon>Magnoliopsida</taxon>
        <taxon>Liliopsida</taxon>
        <taxon>Asparagales</taxon>
        <taxon>Orchidaceae</taxon>
        <taxon>Vanilloideae</taxon>
        <taxon>Vanilleae</taxon>
        <taxon>Vanilla</taxon>
    </lineage>
</organism>
<name>A0A835VJE8_VANPL</name>
<dbReference type="OrthoDB" id="783566at2759"/>
<accession>A0A835VJE8</accession>
<comment type="caution">
    <text evidence="2">The sequence shown here is derived from an EMBL/GenBank/DDBJ whole genome shotgun (WGS) entry which is preliminary data.</text>
</comment>
<sequence>MAADDTRTAPPRETRLTRSTRTRTGEDEDAQGKGKKSRLFFRIGNYRSPTKVPLYCVEEEEIEEVDDGGQLCTSKWRPGRWADGIVGKKTRFFY</sequence>
<evidence type="ECO:0000313" key="2">
    <source>
        <dbReference type="EMBL" id="KAG0498761.1"/>
    </source>
</evidence>
<evidence type="ECO:0000313" key="3">
    <source>
        <dbReference type="Proteomes" id="UP000636800"/>
    </source>
</evidence>
<evidence type="ECO:0000256" key="1">
    <source>
        <dbReference type="SAM" id="MobiDB-lite"/>
    </source>
</evidence>
<gene>
    <name evidence="2" type="ORF">HPP92_003452</name>
</gene>
<dbReference type="EMBL" id="JADCNL010000001">
    <property type="protein sequence ID" value="KAG0498761.1"/>
    <property type="molecule type" value="Genomic_DNA"/>
</dbReference>
<dbReference type="AlphaFoldDB" id="A0A835VJE8"/>